<keyword evidence="5" id="KW-1185">Reference proteome</keyword>
<dbReference type="PANTHER" id="PTHR31080">
    <property type="entry name" value="PECTINESTERASE INHIBITOR-LIKE"/>
    <property type="match status" value="1"/>
</dbReference>
<comment type="caution">
    <text evidence="4">The sequence shown here is derived from an EMBL/GenBank/DDBJ whole genome shotgun (WGS) entry which is preliminary data.</text>
</comment>
<dbReference type="GO" id="GO:0004857">
    <property type="term" value="F:enzyme inhibitor activity"/>
    <property type="evidence" value="ECO:0007669"/>
    <property type="project" value="InterPro"/>
</dbReference>
<dbReference type="SMART" id="SM00856">
    <property type="entry name" value="PMEI"/>
    <property type="match status" value="1"/>
</dbReference>
<sequence>MEPQLSNSLLSFLLLLLSSAFSTAAAFPTTAPAAAPTTTNPFAFIRSSCNATLYPDVCYASLSRYADAVQRDPACLARVAIGVSLVRAHQARARFANMTGRADCGPDPRAAAALRDCRSTFSDAVSQMRDSLRQMRQLGLGPAGSGSAGEEEELIRFQLSNVQTWMSAALTNEDTCSDGFDDVEDGPLKEEKKI</sequence>
<dbReference type="Pfam" id="PF04043">
    <property type="entry name" value="PMEI"/>
    <property type="match status" value="1"/>
</dbReference>
<gene>
    <name evidence="4" type="ORF">Cgig2_031741</name>
</gene>
<dbReference type="Gene3D" id="1.20.140.40">
    <property type="entry name" value="Invertase/pectin methylesterase inhibitor family protein"/>
    <property type="match status" value="1"/>
</dbReference>
<organism evidence="4 5">
    <name type="scientific">Carnegiea gigantea</name>
    <dbReference type="NCBI Taxonomy" id="171969"/>
    <lineage>
        <taxon>Eukaryota</taxon>
        <taxon>Viridiplantae</taxon>
        <taxon>Streptophyta</taxon>
        <taxon>Embryophyta</taxon>
        <taxon>Tracheophyta</taxon>
        <taxon>Spermatophyta</taxon>
        <taxon>Magnoliopsida</taxon>
        <taxon>eudicotyledons</taxon>
        <taxon>Gunneridae</taxon>
        <taxon>Pentapetalae</taxon>
        <taxon>Caryophyllales</taxon>
        <taxon>Cactineae</taxon>
        <taxon>Cactaceae</taxon>
        <taxon>Cactoideae</taxon>
        <taxon>Echinocereeae</taxon>
        <taxon>Carnegiea</taxon>
    </lineage>
</organism>
<proteinExistence type="predicted"/>
<evidence type="ECO:0000313" key="5">
    <source>
        <dbReference type="Proteomes" id="UP001153076"/>
    </source>
</evidence>
<evidence type="ECO:0000256" key="1">
    <source>
        <dbReference type="ARBA" id="ARBA00022729"/>
    </source>
</evidence>
<dbReference type="InterPro" id="IPR051955">
    <property type="entry name" value="PME_Inhibitor"/>
</dbReference>
<dbReference type="AlphaFoldDB" id="A0A9Q1QMG2"/>
<dbReference type="SUPFAM" id="SSF101148">
    <property type="entry name" value="Plant invertase/pectin methylesterase inhibitor"/>
    <property type="match status" value="1"/>
</dbReference>
<reference evidence="4" key="1">
    <citation type="submission" date="2022-04" db="EMBL/GenBank/DDBJ databases">
        <title>Carnegiea gigantea Genome sequencing and assembly v2.</title>
        <authorList>
            <person name="Copetti D."/>
            <person name="Sanderson M.J."/>
            <person name="Burquez A."/>
            <person name="Wojciechowski M.F."/>
        </authorList>
    </citation>
    <scope>NUCLEOTIDE SEQUENCE</scope>
    <source>
        <strain evidence="4">SGP5-SGP5p</strain>
        <tissue evidence="4">Aerial part</tissue>
    </source>
</reference>
<dbReference type="EMBL" id="JAKOGI010000036">
    <property type="protein sequence ID" value="KAJ8447687.1"/>
    <property type="molecule type" value="Genomic_DNA"/>
</dbReference>
<dbReference type="InterPro" id="IPR035513">
    <property type="entry name" value="Invertase/methylesterase_inhib"/>
</dbReference>
<dbReference type="Proteomes" id="UP001153076">
    <property type="component" value="Unassembled WGS sequence"/>
</dbReference>
<feature type="signal peptide" evidence="2">
    <location>
        <begin position="1"/>
        <end position="26"/>
    </location>
</feature>
<feature type="domain" description="Pectinesterase inhibitor" evidence="3">
    <location>
        <begin position="40"/>
        <end position="194"/>
    </location>
</feature>
<dbReference type="PANTHER" id="PTHR31080:SF64">
    <property type="entry name" value="PLANT INVERTASE_PECTIN METHYLESTERASE INHIBITOR SUPERFAMILY PROTEIN"/>
    <property type="match status" value="1"/>
</dbReference>
<name>A0A9Q1QMG2_9CARY</name>
<dbReference type="OrthoDB" id="1430376at2759"/>
<evidence type="ECO:0000259" key="3">
    <source>
        <dbReference type="SMART" id="SM00856"/>
    </source>
</evidence>
<evidence type="ECO:0000313" key="4">
    <source>
        <dbReference type="EMBL" id="KAJ8447687.1"/>
    </source>
</evidence>
<evidence type="ECO:0000256" key="2">
    <source>
        <dbReference type="SAM" id="SignalP"/>
    </source>
</evidence>
<protein>
    <recommendedName>
        <fullName evidence="3">Pectinesterase inhibitor domain-containing protein</fullName>
    </recommendedName>
</protein>
<dbReference type="NCBIfam" id="TIGR01614">
    <property type="entry name" value="PME_inhib"/>
    <property type="match status" value="1"/>
</dbReference>
<keyword evidence="1 2" id="KW-0732">Signal</keyword>
<dbReference type="CDD" id="cd15798">
    <property type="entry name" value="PMEI-like_3"/>
    <property type="match status" value="1"/>
</dbReference>
<dbReference type="InterPro" id="IPR006501">
    <property type="entry name" value="Pectinesterase_inhib_dom"/>
</dbReference>
<feature type="chain" id="PRO_5040440493" description="Pectinesterase inhibitor domain-containing protein" evidence="2">
    <location>
        <begin position="27"/>
        <end position="194"/>
    </location>
</feature>
<accession>A0A9Q1QMG2</accession>